<feature type="transmembrane region" description="Helical" evidence="1">
    <location>
        <begin position="12"/>
        <end position="31"/>
    </location>
</feature>
<protein>
    <recommendedName>
        <fullName evidence="4">Glycosyltransferase RgtA/B/C/D-like domain-containing protein</fullName>
    </recommendedName>
</protein>
<feature type="transmembrane region" description="Helical" evidence="1">
    <location>
        <begin position="112"/>
        <end position="129"/>
    </location>
</feature>
<evidence type="ECO:0000256" key="1">
    <source>
        <dbReference type="SAM" id="Phobius"/>
    </source>
</evidence>
<dbReference type="OrthoDB" id="227142at2"/>
<evidence type="ECO:0000313" key="3">
    <source>
        <dbReference type="Proteomes" id="UP000245802"/>
    </source>
</evidence>
<keyword evidence="1" id="KW-0472">Membrane</keyword>
<gene>
    <name evidence="2" type="ORF">C1280_34940</name>
</gene>
<name>A0A2Z3HIM5_9BACT</name>
<organism evidence="2 3">
    <name type="scientific">Gemmata obscuriglobus</name>
    <dbReference type="NCBI Taxonomy" id="114"/>
    <lineage>
        <taxon>Bacteria</taxon>
        <taxon>Pseudomonadati</taxon>
        <taxon>Planctomycetota</taxon>
        <taxon>Planctomycetia</taxon>
        <taxon>Gemmatales</taxon>
        <taxon>Gemmataceae</taxon>
        <taxon>Gemmata</taxon>
    </lineage>
</organism>
<evidence type="ECO:0008006" key="4">
    <source>
        <dbReference type="Google" id="ProtNLM"/>
    </source>
</evidence>
<feature type="transmembrane region" description="Helical" evidence="1">
    <location>
        <begin position="240"/>
        <end position="260"/>
    </location>
</feature>
<dbReference type="KEGG" id="gog:C1280_34940"/>
<feature type="transmembrane region" description="Helical" evidence="1">
    <location>
        <begin position="73"/>
        <end position="100"/>
    </location>
</feature>
<reference evidence="2 3" key="1">
    <citation type="submission" date="2018-01" db="EMBL/GenBank/DDBJ databases">
        <title>G. obscuriglobus.</title>
        <authorList>
            <person name="Franke J."/>
            <person name="Blomberg W."/>
            <person name="Selmecki A."/>
        </authorList>
    </citation>
    <scope>NUCLEOTIDE SEQUENCE [LARGE SCALE GENOMIC DNA]</scope>
    <source>
        <strain evidence="2 3">DSM 5831</strain>
    </source>
</reference>
<keyword evidence="1" id="KW-0812">Transmembrane</keyword>
<keyword evidence="3" id="KW-1185">Reference proteome</keyword>
<feature type="transmembrane region" description="Helical" evidence="1">
    <location>
        <begin position="399"/>
        <end position="419"/>
    </location>
</feature>
<accession>A0A2Z3HIM5</accession>
<dbReference type="AlphaFoldDB" id="A0A2Z3HIM5"/>
<feature type="transmembrane region" description="Helical" evidence="1">
    <location>
        <begin position="356"/>
        <end position="379"/>
    </location>
</feature>
<dbReference type="RefSeq" id="WP_010052675.1">
    <property type="nucleotide sequence ID" value="NZ_CP025958.1"/>
</dbReference>
<evidence type="ECO:0000313" key="2">
    <source>
        <dbReference type="EMBL" id="AWM41684.1"/>
    </source>
</evidence>
<dbReference type="EMBL" id="CP025958">
    <property type="protein sequence ID" value="AWM41684.1"/>
    <property type="molecule type" value="Genomic_DNA"/>
</dbReference>
<proteinExistence type="predicted"/>
<sequence length="675" mass="74320">MRVELCCPWRSVWAARALAAVALAVGVPLFLRMPPWCDLTLYQMAARNLIEGGTHYKDIFDTNLPGFVWALTLIQWAFGESVVVVRAADLLIVAGVVALIDRLAKLGGAPPAARWWAVAGAAALYPFTMEMSHAQRDTWMALPGLAAVLIRVRRGIGGPEPLPSNSHVESASAVLGAGLPVPDMPAGSGFAPAALEGALWGAALWVKPHIVVMAATVWLLTARRLAGRHPRPWRAAAFDLLGNLVGGLVVGAAGVLWLVASGAWGPFLEVFTEWNPDYMRLVRQELAQRSDQQLDWFPGWSLGPFVTVPLALLSVIDMAPWSSRRAAGAVPGRAGPLGYWLPRHLWDKHADADARFVRGTLGALYLVWLTQAFFLQRGFQYAHVPETLLMLGVWASHRWAFTFALLVWFALVAAMWGAAGGSPQAQAWLSSVPEKVHERYLPRHVAFNFERLKQWPVCWRTNLSDAERYALWDRLRLHPPHEAVVGWVEIAEVAEYLRAQGARDGEVVAWFDSPHVLYIIMHLKPGLRFMHVYTAISIGQGPDVSVTGQERVMAELAAAPANRRFVISDLEWVALPATDPEVRAQLLGPPGRPHPHHLLPAESPYPASFPFNQPTLFRSRGGKGRYVVHELSSRSDDSTEYFLLWCGAWSVADGAGTCPVPRAKQRLILWPPPGP</sequence>
<feature type="transmembrane region" description="Helical" evidence="1">
    <location>
        <begin position="198"/>
        <end position="220"/>
    </location>
</feature>
<dbReference type="Proteomes" id="UP000245802">
    <property type="component" value="Chromosome"/>
</dbReference>
<keyword evidence="1" id="KW-1133">Transmembrane helix</keyword>
<feature type="transmembrane region" description="Helical" evidence="1">
    <location>
        <begin position="296"/>
        <end position="316"/>
    </location>
</feature>